<dbReference type="Proteomes" id="UP001302126">
    <property type="component" value="Unassembled WGS sequence"/>
</dbReference>
<organism evidence="8 9">
    <name type="scientific">Podospora australis</name>
    <dbReference type="NCBI Taxonomy" id="1536484"/>
    <lineage>
        <taxon>Eukaryota</taxon>
        <taxon>Fungi</taxon>
        <taxon>Dikarya</taxon>
        <taxon>Ascomycota</taxon>
        <taxon>Pezizomycotina</taxon>
        <taxon>Sordariomycetes</taxon>
        <taxon>Sordariomycetidae</taxon>
        <taxon>Sordariales</taxon>
        <taxon>Podosporaceae</taxon>
        <taxon>Podospora</taxon>
    </lineage>
</organism>
<dbReference type="InterPro" id="IPR034163">
    <property type="entry name" value="Aspergillopepsin-like_cat_dom"/>
</dbReference>
<dbReference type="PROSITE" id="PS00141">
    <property type="entry name" value="ASP_PROTEASE"/>
    <property type="match status" value="1"/>
</dbReference>
<evidence type="ECO:0000256" key="4">
    <source>
        <dbReference type="ARBA" id="ARBA00022801"/>
    </source>
</evidence>
<evidence type="ECO:0000256" key="3">
    <source>
        <dbReference type="ARBA" id="ARBA00022750"/>
    </source>
</evidence>
<dbReference type="PROSITE" id="PS51767">
    <property type="entry name" value="PEPTIDASE_A1"/>
    <property type="match status" value="1"/>
</dbReference>
<accession>A0AAN7AJ58</accession>
<name>A0AAN7AJ58_9PEZI</name>
<feature type="compositionally biased region" description="Basic residues" evidence="6">
    <location>
        <begin position="67"/>
        <end position="76"/>
    </location>
</feature>
<proteinExistence type="inferred from homology"/>
<dbReference type="GO" id="GO:0004190">
    <property type="term" value="F:aspartic-type endopeptidase activity"/>
    <property type="evidence" value="ECO:0007669"/>
    <property type="project" value="UniProtKB-KW"/>
</dbReference>
<protein>
    <submittedName>
        <fullName evidence="8">Aspartic peptidase domain-containing protein</fullName>
    </submittedName>
</protein>
<feature type="compositionally biased region" description="Polar residues" evidence="6">
    <location>
        <begin position="79"/>
        <end position="89"/>
    </location>
</feature>
<comment type="caution">
    <text evidence="8">The sequence shown here is derived from an EMBL/GenBank/DDBJ whole genome shotgun (WGS) entry which is preliminary data.</text>
</comment>
<dbReference type="PANTHER" id="PTHR47966:SF2">
    <property type="entry name" value="ASPERGILLOPEPSIN-1-RELATED"/>
    <property type="match status" value="1"/>
</dbReference>
<reference evidence="8" key="2">
    <citation type="submission" date="2023-05" db="EMBL/GenBank/DDBJ databases">
        <authorList>
            <consortium name="Lawrence Berkeley National Laboratory"/>
            <person name="Steindorff A."/>
            <person name="Hensen N."/>
            <person name="Bonometti L."/>
            <person name="Westerberg I."/>
            <person name="Brannstrom I.O."/>
            <person name="Guillou S."/>
            <person name="Cros-Aarteil S."/>
            <person name="Calhoun S."/>
            <person name="Haridas S."/>
            <person name="Kuo A."/>
            <person name="Mondo S."/>
            <person name="Pangilinan J."/>
            <person name="Riley R."/>
            <person name="Labutti K."/>
            <person name="Andreopoulos B."/>
            <person name="Lipzen A."/>
            <person name="Chen C."/>
            <person name="Yanf M."/>
            <person name="Daum C."/>
            <person name="Ng V."/>
            <person name="Clum A."/>
            <person name="Ohm R."/>
            <person name="Martin F."/>
            <person name="Silar P."/>
            <person name="Natvig D."/>
            <person name="Lalanne C."/>
            <person name="Gautier V."/>
            <person name="Ament-Velasquez S.L."/>
            <person name="Kruys A."/>
            <person name="Hutchinson M.I."/>
            <person name="Powell A.J."/>
            <person name="Barry K."/>
            <person name="Miller A.N."/>
            <person name="Grigoriev I.V."/>
            <person name="Debuchy R."/>
            <person name="Gladieux P."/>
            <person name="Thoren M.H."/>
            <person name="Johannesson H."/>
        </authorList>
    </citation>
    <scope>NUCLEOTIDE SEQUENCE</scope>
    <source>
        <strain evidence="8">PSN309</strain>
    </source>
</reference>
<dbReference type="PRINTS" id="PR00792">
    <property type="entry name" value="PEPSIN"/>
</dbReference>
<dbReference type="GO" id="GO:0006508">
    <property type="term" value="P:proteolysis"/>
    <property type="evidence" value="ECO:0007669"/>
    <property type="project" value="UniProtKB-KW"/>
</dbReference>
<evidence type="ECO:0000259" key="7">
    <source>
        <dbReference type="PROSITE" id="PS51767"/>
    </source>
</evidence>
<sequence length="502" mass="54369">MTTVINTQITATETAIATATATTIKAPAYRLGLQENGQLGYLSEDANAAIQLPDARNASPVDAPQPQRKRRRRRAHTASPRSVSSNSISDCGDSPILPAPPAKRTTKKFTIRQVKNPRYKQREAAQKNGLHAMAHAYVKFGVPLTPGLVKALSGDEMYQNITRSANERGSVEAAPPPGGIDHEYISPVTIGNPPQTVYLGLDTGSADLWTFSSTPPVQRSTHAIYQPARSLTALHIPTQSWRILYGDRSTAEGRIYLDSVTLGDGVDAVTVPAQSIGAATFVSSTFTQDPYLSGLLGLGMTKGSMARPLKMPTFMDNLQPFLDEPLFTVDLKAKAPGAFHFGHIPDDLPLGEIGYTGIDPGSEYWKFQVPGYQVAGRARRQNPLTVIADTGTSLLLLPAEVVDEYYSNVRGSGYEGRFAGRVFPCDAELPDWRFYLAGGYRGTVPGRYMNYNRVNATHCFGGMQSSQGFGFSVFGDVVLKSQVAVFDLGRKRIGFSGKELVS</sequence>
<dbReference type="EMBL" id="MU864386">
    <property type="protein sequence ID" value="KAK4188589.1"/>
    <property type="molecule type" value="Genomic_DNA"/>
</dbReference>
<dbReference type="SUPFAM" id="SSF50630">
    <property type="entry name" value="Acid proteases"/>
    <property type="match status" value="1"/>
</dbReference>
<evidence type="ECO:0000256" key="1">
    <source>
        <dbReference type="ARBA" id="ARBA00007447"/>
    </source>
</evidence>
<feature type="domain" description="Peptidase A1" evidence="7">
    <location>
        <begin position="184"/>
        <end position="496"/>
    </location>
</feature>
<evidence type="ECO:0000256" key="2">
    <source>
        <dbReference type="ARBA" id="ARBA00022670"/>
    </source>
</evidence>
<keyword evidence="9" id="KW-1185">Reference proteome</keyword>
<keyword evidence="3 5" id="KW-0064">Aspartyl protease</keyword>
<evidence type="ECO:0000256" key="5">
    <source>
        <dbReference type="RuleBase" id="RU000454"/>
    </source>
</evidence>
<dbReference type="InterPro" id="IPR001969">
    <property type="entry name" value="Aspartic_peptidase_AS"/>
</dbReference>
<gene>
    <name evidence="8" type="ORF">QBC35DRAFT_473429</name>
</gene>
<keyword evidence="4 5" id="KW-0378">Hydrolase</keyword>
<dbReference type="Gene3D" id="2.40.70.10">
    <property type="entry name" value="Acid Proteases"/>
    <property type="match status" value="2"/>
</dbReference>
<dbReference type="InterPro" id="IPR021109">
    <property type="entry name" value="Peptidase_aspartic_dom_sf"/>
</dbReference>
<feature type="region of interest" description="Disordered" evidence="6">
    <location>
        <begin position="51"/>
        <end position="109"/>
    </location>
</feature>
<evidence type="ECO:0000256" key="6">
    <source>
        <dbReference type="SAM" id="MobiDB-lite"/>
    </source>
</evidence>
<keyword evidence="2 5" id="KW-0645">Protease</keyword>
<evidence type="ECO:0000313" key="9">
    <source>
        <dbReference type="Proteomes" id="UP001302126"/>
    </source>
</evidence>
<comment type="similarity">
    <text evidence="1 5">Belongs to the peptidase A1 family.</text>
</comment>
<dbReference type="InterPro" id="IPR033121">
    <property type="entry name" value="PEPTIDASE_A1"/>
</dbReference>
<reference evidence="8" key="1">
    <citation type="journal article" date="2023" name="Mol. Phylogenet. Evol.">
        <title>Genome-scale phylogeny and comparative genomics of the fungal order Sordariales.</title>
        <authorList>
            <person name="Hensen N."/>
            <person name="Bonometti L."/>
            <person name="Westerberg I."/>
            <person name="Brannstrom I.O."/>
            <person name="Guillou S."/>
            <person name="Cros-Aarteil S."/>
            <person name="Calhoun S."/>
            <person name="Haridas S."/>
            <person name="Kuo A."/>
            <person name="Mondo S."/>
            <person name="Pangilinan J."/>
            <person name="Riley R."/>
            <person name="LaButti K."/>
            <person name="Andreopoulos B."/>
            <person name="Lipzen A."/>
            <person name="Chen C."/>
            <person name="Yan M."/>
            <person name="Daum C."/>
            <person name="Ng V."/>
            <person name="Clum A."/>
            <person name="Steindorff A."/>
            <person name="Ohm R.A."/>
            <person name="Martin F."/>
            <person name="Silar P."/>
            <person name="Natvig D.O."/>
            <person name="Lalanne C."/>
            <person name="Gautier V."/>
            <person name="Ament-Velasquez S.L."/>
            <person name="Kruys A."/>
            <person name="Hutchinson M.I."/>
            <person name="Powell A.J."/>
            <person name="Barry K."/>
            <person name="Miller A.N."/>
            <person name="Grigoriev I.V."/>
            <person name="Debuchy R."/>
            <person name="Gladieux P."/>
            <person name="Hiltunen Thoren M."/>
            <person name="Johannesson H."/>
        </authorList>
    </citation>
    <scope>NUCLEOTIDE SEQUENCE</scope>
    <source>
        <strain evidence="8">PSN309</strain>
    </source>
</reference>
<dbReference type="PANTHER" id="PTHR47966">
    <property type="entry name" value="BETA-SITE APP-CLEAVING ENZYME, ISOFORM A-RELATED"/>
    <property type="match status" value="1"/>
</dbReference>
<dbReference type="Pfam" id="PF00026">
    <property type="entry name" value="Asp"/>
    <property type="match status" value="1"/>
</dbReference>
<evidence type="ECO:0000313" key="8">
    <source>
        <dbReference type="EMBL" id="KAK4188589.1"/>
    </source>
</evidence>
<dbReference type="InterPro" id="IPR001461">
    <property type="entry name" value="Aspartic_peptidase_A1"/>
</dbReference>
<dbReference type="AlphaFoldDB" id="A0AAN7AJ58"/>
<dbReference type="CDD" id="cd06097">
    <property type="entry name" value="Aspergillopepsin_like"/>
    <property type="match status" value="1"/>
</dbReference>